<dbReference type="AlphaFoldDB" id="A0A2P0ZG81"/>
<protein>
    <submittedName>
        <fullName evidence="2">Nif11-type</fullName>
    </submittedName>
</protein>
<accession>A0A2P0ZG81</accession>
<proteinExistence type="predicted"/>
<feature type="domain" description="Nif11" evidence="1">
    <location>
        <begin position="1"/>
        <end position="48"/>
    </location>
</feature>
<evidence type="ECO:0000259" key="1">
    <source>
        <dbReference type="Pfam" id="PF07862"/>
    </source>
</evidence>
<dbReference type="EMBL" id="MG373766">
    <property type="protein sequence ID" value="AVH79462.1"/>
    <property type="molecule type" value="Genomic_DNA"/>
</dbReference>
<sequence>MSLENVRAFYEKLVNDEAFRTQMQAVESKDECSQVVKSAGFDFTQEEFEEYTTQLLESNAAEGELKDLGEKELEAVFGGILGKPIIQPLYGVTWWPPIKWPPIYPQPLYGIVTTNDI</sequence>
<dbReference type="InterPro" id="IPR022516">
    <property type="entry name" value="CHP03798_Ocin"/>
</dbReference>
<evidence type="ECO:0000313" key="2">
    <source>
        <dbReference type="EMBL" id="AVH79462.1"/>
    </source>
</evidence>
<dbReference type="Pfam" id="PF07862">
    <property type="entry name" value="Nif11"/>
    <property type="match status" value="1"/>
</dbReference>
<reference evidence="2" key="1">
    <citation type="journal article" date="2018" name="Science">
        <title>Natural noncanonical protein splicing yields products with diverse ?-amino acid residues.</title>
        <authorList>
            <person name="Morinaka B.I."/>
            <person name="Lakis E."/>
            <person name="Verest M."/>
            <person name="Helf M.J."/>
            <person name="Scalvenzi T."/>
            <person name="Vagstad A.L."/>
            <person name="Sims J."/>
            <person name="Sunagawa S."/>
            <person name="Gugger M."/>
            <person name="Piel J."/>
        </authorList>
    </citation>
    <scope>NUCLEOTIDE SEQUENCE</scope>
    <source>
        <strain evidence="2">PCC 7415</strain>
    </source>
</reference>
<name>A0A2P0ZG81_9CYAN</name>
<dbReference type="InterPro" id="IPR012903">
    <property type="entry name" value="Nif11"/>
</dbReference>
<dbReference type="NCBIfam" id="TIGR03798">
    <property type="entry name" value="leader_Nif11"/>
    <property type="match status" value="1"/>
</dbReference>
<organism evidence="2">
    <name type="scientific">[Tolypothrix] sp. PCC 7415</name>
    <dbReference type="NCBI Taxonomy" id="373957"/>
    <lineage>
        <taxon>Bacteria</taxon>
        <taxon>Bacillati</taxon>
        <taxon>Cyanobacteriota</taxon>
        <taxon>Cyanophyceae</taxon>
        <taxon>Nostocales</taxon>
        <taxon>Fortieaceae</taxon>
        <taxon>Roholtiella</taxon>
    </lineage>
</organism>